<evidence type="ECO:0008006" key="3">
    <source>
        <dbReference type="Google" id="ProtNLM"/>
    </source>
</evidence>
<gene>
    <name evidence="1" type="ORF">POM88_022780</name>
</gene>
<dbReference type="PANTHER" id="PTHR33710:SF71">
    <property type="entry name" value="ENDONUCLEASE_EXONUCLEASE_PHOSPHATASE DOMAIN-CONTAINING PROTEIN"/>
    <property type="match status" value="1"/>
</dbReference>
<dbReference type="InterPro" id="IPR036691">
    <property type="entry name" value="Endo/exonu/phosph_ase_sf"/>
</dbReference>
<dbReference type="EMBL" id="JAUIZM010000005">
    <property type="protein sequence ID" value="KAK1385045.1"/>
    <property type="molecule type" value="Genomic_DNA"/>
</dbReference>
<dbReference type="PANTHER" id="PTHR33710">
    <property type="entry name" value="BNAC02G09200D PROTEIN"/>
    <property type="match status" value="1"/>
</dbReference>
<evidence type="ECO:0000313" key="2">
    <source>
        <dbReference type="Proteomes" id="UP001237642"/>
    </source>
</evidence>
<organism evidence="1 2">
    <name type="scientific">Heracleum sosnowskyi</name>
    <dbReference type="NCBI Taxonomy" id="360622"/>
    <lineage>
        <taxon>Eukaryota</taxon>
        <taxon>Viridiplantae</taxon>
        <taxon>Streptophyta</taxon>
        <taxon>Embryophyta</taxon>
        <taxon>Tracheophyta</taxon>
        <taxon>Spermatophyta</taxon>
        <taxon>Magnoliopsida</taxon>
        <taxon>eudicotyledons</taxon>
        <taxon>Gunneridae</taxon>
        <taxon>Pentapetalae</taxon>
        <taxon>asterids</taxon>
        <taxon>campanulids</taxon>
        <taxon>Apiales</taxon>
        <taxon>Apiaceae</taxon>
        <taxon>Apioideae</taxon>
        <taxon>apioid superclade</taxon>
        <taxon>Tordylieae</taxon>
        <taxon>Tordyliinae</taxon>
        <taxon>Heracleum</taxon>
    </lineage>
</organism>
<proteinExistence type="predicted"/>
<comment type="caution">
    <text evidence="1">The sequence shown here is derived from an EMBL/GenBank/DDBJ whole genome shotgun (WGS) entry which is preliminary data.</text>
</comment>
<reference evidence="1" key="1">
    <citation type="submission" date="2023-02" db="EMBL/GenBank/DDBJ databases">
        <title>Genome of toxic invasive species Heracleum sosnowskyi carries increased number of genes despite the absence of recent whole-genome duplications.</title>
        <authorList>
            <person name="Schelkunov M."/>
            <person name="Shtratnikova V."/>
            <person name="Makarenko M."/>
            <person name="Klepikova A."/>
            <person name="Omelchenko D."/>
            <person name="Novikova G."/>
            <person name="Obukhova E."/>
            <person name="Bogdanov V."/>
            <person name="Penin A."/>
            <person name="Logacheva M."/>
        </authorList>
    </citation>
    <scope>NUCLEOTIDE SEQUENCE</scope>
    <source>
        <strain evidence="1">Hsosn_3</strain>
        <tissue evidence="1">Leaf</tissue>
    </source>
</reference>
<dbReference type="Proteomes" id="UP001237642">
    <property type="component" value="Unassembled WGS sequence"/>
</dbReference>
<dbReference type="Gene3D" id="3.60.10.10">
    <property type="entry name" value="Endonuclease/exonuclease/phosphatase"/>
    <property type="match status" value="1"/>
</dbReference>
<reference evidence="1" key="2">
    <citation type="submission" date="2023-05" db="EMBL/GenBank/DDBJ databases">
        <authorList>
            <person name="Schelkunov M.I."/>
        </authorList>
    </citation>
    <scope>NUCLEOTIDE SEQUENCE</scope>
    <source>
        <strain evidence="1">Hsosn_3</strain>
        <tissue evidence="1">Leaf</tissue>
    </source>
</reference>
<dbReference type="AlphaFoldDB" id="A0AAD8IJF9"/>
<keyword evidence="2" id="KW-1185">Reference proteome</keyword>
<protein>
    <recommendedName>
        <fullName evidence="3">Endonuclease/exonuclease/phosphatase</fullName>
    </recommendedName>
</protein>
<dbReference type="SUPFAM" id="SSF56219">
    <property type="entry name" value="DNase I-like"/>
    <property type="match status" value="1"/>
</dbReference>
<accession>A0AAD8IJF9</accession>
<evidence type="ECO:0000313" key="1">
    <source>
        <dbReference type="EMBL" id="KAK1385045.1"/>
    </source>
</evidence>
<sequence length="128" mass="14779">MVSLASLKDGELGICCVLWLGMKIYLGFKNALLEARLVDMNLVGHQFTFERGRDTEAWMEIRLDRALTNEAWLAMFPMAKLYNLEGSSSDHSPIFLVPRVVAQTVNSYRFRFENAWLMEPMCEQLVRD</sequence>
<name>A0AAD8IJF9_9APIA</name>